<dbReference type="PANTHER" id="PTHR30329">
    <property type="entry name" value="STATOR ELEMENT OF FLAGELLAR MOTOR COMPLEX"/>
    <property type="match status" value="1"/>
</dbReference>
<accession>A0ABV8V056</accession>
<dbReference type="CDD" id="cd07185">
    <property type="entry name" value="OmpA_C-like"/>
    <property type="match status" value="1"/>
</dbReference>
<dbReference type="InterPro" id="IPR028974">
    <property type="entry name" value="TSP_type-3_rpt"/>
</dbReference>
<keyword evidence="6" id="KW-0406">Ion transport</keyword>
<dbReference type="InterPro" id="IPR036737">
    <property type="entry name" value="OmpA-like_sf"/>
</dbReference>
<evidence type="ECO:0000256" key="6">
    <source>
        <dbReference type="ARBA" id="ARBA00023065"/>
    </source>
</evidence>
<dbReference type="Proteomes" id="UP001595840">
    <property type="component" value="Unassembled WGS sequence"/>
</dbReference>
<evidence type="ECO:0000256" key="1">
    <source>
        <dbReference type="ARBA" id="ARBA00004571"/>
    </source>
</evidence>
<evidence type="ECO:0000256" key="5">
    <source>
        <dbReference type="ARBA" id="ARBA00022729"/>
    </source>
</evidence>
<reference evidence="15" key="1">
    <citation type="journal article" date="2019" name="Int. J. Syst. Evol. Microbiol.">
        <title>The Global Catalogue of Microorganisms (GCM) 10K type strain sequencing project: providing services to taxonomists for standard genome sequencing and annotation.</title>
        <authorList>
            <consortium name="The Broad Institute Genomics Platform"/>
            <consortium name="The Broad Institute Genome Sequencing Center for Infectious Disease"/>
            <person name="Wu L."/>
            <person name="Ma J."/>
        </authorList>
    </citation>
    <scope>NUCLEOTIDE SEQUENCE [LARGE SCALE GENOMIC DNA]</scope>
    <source>
        <strain evidence="15">CECT 8570</strain>
    </source>
</reference>
<keyword evidence="15" id="KW-1185">Reference proteome</keyword>
<organism evidence="14 15">
    <name type="scientific">Simiduia curdlanivorans</name>
    <dbReference type="NCBI Taxonomy" id="1492769"/>
    <lineage>
        <taxon>Bacteria</taxon>
        <taxon>Pseudomonadati</taxon>
        <taxon>Pseudomonadota</taxon>
        <taxon>Gammaproteobacteria</taxon>
        <taxon>Cellvibrionales</taxon>
        <taxon>Cellvibrionaceae</taxon>
        <taxon>Simiduia</taxon>
    </lineage>
</organism>
<dbReference type="Pfam" id="PF00691">
    <property type="entry name" value="OmpA"/>
    <property type="match status" value="1"/>
</dbReference>
<evidence type="ECO:0000256" key="10">
    <source>
        <dbReference type="PROSITE-ProRule" id="PRU00473"/>
    </source>
</evidence>
<dbReference type="InterPro" id="IPR006665">
    <property type="entry name" value="OmpA-like"/>
</dbReference>
<dbReference type="InterPro" id="IPR006690">
    <property type="entry name" value="OMPA-like_CS"/>
</dbReference>
<evidence type="ECO:0000256" key="4">
    <source>
        <dbReference type="ARBA" id="ARBA00022692"/>
    </source>
</evidence>
<dbReference type="InterPro" id="IPR003367">
    <property type="entry name" value="Thrombospondin_3-like_rpt"/>
</dbReference>
<evidence type="ECO:0000256" key="9">
    <source>
        <dbReference type="ARBA" id="ARBA00023237"/>
    </source>
</evidence>
<evidence type="ECO:0000256" key="11">
    <source>
        <dbReference type="SAM" id="MobiDB-lite"/>
    </source>
</evidence>
<keyword evidence="4" id="KW-0812">Transmembrane</keyword>
<feature type="compositionally biased region" description="Polar residues" evidence="11">
    <location>
        <begin position="361"/>
        <end position="372"/>
    </location>
</feature>
<comment type="subcellular location">
    <subcellularLocation>
        <location evidence="1">Cell outer membrane</location>
        <topology evidence="1">Multi-pass membrane protein</topology>
    </subcellularLocation>
</comment>
<keyword evidence="9" id="KW-0998">Cell outer membrane</keyword>
<evidence type="ECO:0000313" key="15">
    <source>
        <dbReference type="Proteomes" id="UP001595840"/>
    </source>
</evidence>
<keyword evidence="2" id="KW-0813">Transport</keyword>
<evidence type="ECO:0000259" key="13">
    <source>
        <dbReference type="PROSITE" id="PS51123"/>
    </source>
</evidence>
<dbReference type="EMBL" id="JBHSCX010000003">
    <property type="protein sequence ID" value="MFC4361261.1"/>
    <property type="molecule type" value="Genomic_DNA"/>
</dbReference>
<feature type="region of interest" description="Disordered" evidence="11">
    <location>
        <begin position="338"/>
        <end position="372"/>
    </location>
</feature>
<dbReference type="SUPFAM" id="SSF103088">
    <property type="entry name" value="OmpA-like"/>
    <property type="match status" value="1"/>
</dbReference>
<keyword evidence="5 12" id="KW-0732">Signal</keyword>
<keyword evidence="8 10" id="KW-0472">Membrane</keyword>
<dbReference type="InterPro" id="IPR027385">
    <property type="entry name" value="Beta-barrel_OMP"/>
</dbReference>
<dbReference type="PROSITE" id="PS51123">
    <property type="entry name" value="OMPA_2"/>
    <property type="match status" value="1"/>
</dbReference>
<dbReference type="SUPFAM" id="SSF103647">
    <property type="entry name" value="TSP type-3 repeat"/>
    <property type="match status" value="1"/>
</dbReference>
<protein>
    <submittedName>
        <fullName evidence="14">Outer membrane beta-barrel protein</fullName>
    </submittedName>
</protein>
<dbReference type="SUPFAM" id="SSF56925">
    <property type="entry name" value="OMPA-like"/>
    <property type="match status" value="1"/>
</dbReference>
<keyword evidence="3" id="KW-1134">Transmembrane beta strand</keyword>
<comment type="caution">
    <text evidence="14">The sequence shown here is derived from an EMBL/GenBank/DDBJ whole genome shotgun (WGS) entry which is preliminary data.</text>
</comment>
<evidence type="ECO:0000256" key="3">
    <source>
        <dbReference type="ARBA" id="ARBA00022452"/>
    </source>
</evidence>
<proteinExistence type="predicted"/>
<gene>
    <name evidence="14" type="ORF">ACFOX3_03045</name>
</gene>
<evidence type="ECO:0000256" key="7">
    <source>
        <dbReference type="ARBA" id="ARBA00023114"/>
    </source>
</evidence>
<dbReference type="InterPro" id="IPR011250">
    <property type="entry name" value="OMP/PagP_B-barrel"/>
</dbReference>
<dbReference type="InterPro" id="IPR006664">
    <property type="entry name" value="OMP_bac"/>
</dbReference>
<evidence type="ECO:0000313" key="14">
    <source>
        <dbReference type="EMBL" id="MFC4361261.1"/>
    </source>
</evidence>
<sequence length="372" mass="39972">MKKVLMTLPLALAIGATTYAQADQSGLELTAGWNHTNWDKDRGIKDSTGWLGGLGYRINDSWGIEGFYIENDSTVQSTLETAETRQLHFDALYHFNTDTNVQPFFLLGAGKNDYKVLGAKDDESTFNVGAGIKFFLTDNFILRGDMRGIRGSEDGDIDLGTNVALSYFFGDRGTKPAPVVAAAAAPSDADNDGVVDTKDACPQTPAGVKVDTRGCALDSDKDGVADHKDQCPNTEAGLKVDETGCAISLTEAVAIKLNVTFDNNAAVVKPAFFSEIGAVATFMKSYKDSVVEVQGYTDSRGSDTYNQTLSQKRANAVRDVLVQEYGVAAERVTAKGYGEANPIADNETAEGREANRRVVASVQSQKTTKVKK</sequence>
<dbReference type="PANTHER" id="PTHR30329:SF21">
    <property type="entry name" value="LIPOPROTEIN YIAD-RELATED"/>
    <property type="match status" value="1"/>
</dbReference>
<dbReference type="InterPro" id="IPR050330">
    <property type="entry name" value="Bact_OuterMem_StrucFunc"/>
</dbReference>
<evidence type="ECO:0000256" key="8">
    <source>
        <dbReference type="ARBA" id="ARBA00023136"/>
    </source>
</evidence>
<dbReference type="Pfam" id="PF13505">
    <property type="entry name" value="OMP_b-brl"/>
    <property type="match status" value="1"/>
</dbReference>
<dbReference type="PROSITE" id="PS01068">
    <property type="entry name" value="OMPA_1"/>
    <property type="match status" value="1"/>
</dbReference>
<dbReference type="Gene3D" id="2.40.160.20">
    <property type="match status" value="1"/>
</dbReference>
<dbReference type="PRINTS" id="PR01021">
    <property type="entry name" value="OMPADOMAIN"/>
</dbReference>
<feature type="signal peptide" evidence="12">
    <location>
        <begin position="1"/>
        <end position="22"/>
    </location>
</feature>
<feature type="chain" id="PRO_5046556413" evidence="12">
    <location>
        <begin position="23"/>
        <end position="372"/>
    </location>
</feature>
<keyword evidence="7" id="KW-0626">Porin</keyword>
<evidence type="ECO:0000256" key="12">
    <source>
        <dbReference type="SAM" id="SignalP"/>
    </source>
</evidence>
<dbReference type="Gene3D" id="3.30.1330.60">
    <property type="entry name" value="OmpA-like domain"/>
    <property type="match status" value="1"/>
</dbReference>
<dbReference type="RefSeq" id="WP_290260019.1">
    <property type="nucleotide sequence ID" value="NZ_JAUFQG010000004.1"/>
</dbReference>
<feature type="domain" description="OmpA-like" evidence="13">
    <location>
        <begin position="248"/>
        <end position="366"/>
    </location>
</feature>
<name>A0ABV8V056_9GAMM</name>
<dbReference type="Pfam" id="PF02412">
    <property type="entry name" value="TSP_3"/>
    <property type="match status" value="2"/>
</dbReference>
<evidence type="ECO:0000256" key="2">
    <source>
        <dbReference type="ARBA" id="ARBA00022448"/>
    </source>
</evidence>